<dbReference type="CDD" id="cd00009">
    <property type="entry name" value="AAA"/>
    <property type="match status" value="1"/>
</dbReference>
<proteinExistence type="predicted"/>
<keyword evidence="1" id="KW-0547">Nucleotide-binding</keyword>
<dbReference type="InterPro" id="IPR035965">
    <property type="entry name" value="PAS-like_dom_sf"/>
</dbReference>
<keyword evidence="3" id="KW-0805">Transcription regulation</keyword>
<comment type="caution">
    <text evidence="7">The sequence shown here is derived from an EMBL/GenBank/DDBJ whole genome shotgun (WGS) entry which is preliminary data.</text>
</comment>
<feature type="domain" description="Sigma-54 factor interaction" evidence="5">
    <location>
        <begin position="324"/>
        <end position="549"/>
    </location>
</feature>
<dbReference type="Pfam" id="PF06506">
    <property type="entry name" value="PrpR_N"/>
    <property type="match status" value="1"/>
</dbReference>
<dbReference type="Gene3D" id="3.40.50.10660">
    <property type="entry name" value="PrpR receptor domain-like"/>
    <property type="match status" value="1"/>
</dbReference>
<dbReference type="Pfam" id="PF25601">
    <property type="entry name" value="AAA_lid_14"/>
    <property type="match status" value="1"/>
</dbReference>
<dbReference type="SMART" id="SM00091">
    <property type="entry name" value="PAS"/>
    <property type="match status" value="1"/>
</dbReference>
<dbReference type="HOGENOM" id="CLU_000445_8_5_9"/>
<evidence type="ECO:0000313" key="8">
    <source>
        <dbReference type="Proteomes" id="UP000005384"/>
    </source>
</evidence>
<dbReference type="SUPFAM" id="SSF159800">
    <property type="entry name" value="PrpR receptor domain-like"/>
    <property type="match status" value="1"/>
</dbReference>
<evidence type="ECO:0008006" key="9">
    <source>
        <dbReference type="Google" id="ProtNLM"/>
    </source>
</evidence>
<dbReference type="EMBL" id="ADLN01000104">
    <property type="protein sequence ID" value="EHI58339.1"/>
    <property type="molecule type" value="Genomic_DNA"/>
</dbReference>
<dbReference type="Pfam" id="PF02954">
    <property type="entry name" value="HTH_8"/>
    <property type="match status" value="1"/>
</dbReference>
<keyword evidence="4" id="KW-0804">Transcription</keyword>
<dbReference type="CDD" id="cd00130">
    <property type="entry name" value="PAS"/>
    <property type="match status" value="1"/>
</dbReference>
<dbReference type="Proteomes" id="UP000005384">
    <property type="component" value="Unassembled WGS sequence"/>
</dbReference>
<dbReference type="InterPro" id="IPR010524">
    <property type="entry name" value="Sig_transdc_resp-reg_PrpR_N"/>
</dbReference>
<keyword evidence="2" id="KW-0067">ATP-binding</keyword>
<dbReference type="PRINTS" id="PR01590">
    <property type="entry name" value="HTHFIS"/>
</dbReference>
<dbReference type="GO" id="GO:0006355">
    <property type="term" value="P:regulation of DNA-templated transcription"/>
    <property type="evidence" value="ECO:0007669"/>
    <property type="project" value="InterPro"/>
</dbReference>
<feature type="domain" description="PAS" evidence="6">
    <location>
        <begin position="196"/>
        <end position="244"/>
    </location>
</feature>
<evidence type="ECO:0000256" key="1">
    <source>
        <dbReference type="ARBA" id="ARBA00022741"/>
    </source>
</evidence>
<dbReference type="RefSeq" id="WP_006781788.1">
    <property type="nucleotide sequence ID" value="NZ_CP040506.1"/>
</dbReference>
<dbReference type="InterPro" id="IPR058031">
    <property type="entry name" value="AAA_lid_NorR"/>
</dbReference>
<dbReference type="InterPro" id="IPR000014">
    <property type="entry name" value="PAS"/>
</dbReference>
<reference evidence="7 8" key="1">
    <citation type="submission" date="2011-08" db="EMBL/GenBank/DDBJ databases">
        <title>The Genome Sequence of Clostridium hathewayi WAL-18680.</title>
        <authorList>
            <consortium name="The Broad Institute Genome Sequencing Platform"/>
            <person name="Earl A."/>
            <person name="Ward D."/>
            <person name="Feldgarden M."/>
            <person name="Gevers D."/>
            <person name="Finegold S.M."/>
            <person name="Summanen P.H."/>
            <person name="Molitoris D.R."/>
            <person name="Song M."/>
            <person name="Daigneault M."/>
            <person name="Allen-Vercoe E."/>
            <person name="Young S.K."/>
            <person name="Zeng Q."/>
            <person name="Gargeya S."/>
            <person name="Fitzgerald M."/>
            <person name="Haas B."/>
            <person name="Abouelleil A."/>
            <person name="Alvarado L."/>
            <person name="Arachchi H.M."/>
            <person name="Berlin A."/>
            <person name="Brown A."/>
            <person name="Chapman S.B."/>
            <person name="Chen Z."/>
            <person name="Dunbar C."/>
            <person name="Freedman E."/>
            <person name="Gearin G."/>
            <person name="Gellesch M."/>
            <person name="Goldberg J."/>
            <person name="Griggs A."/>
            <person name="Gujja S."/>
            <person name="Heiman D."/>
            <person name="Howarth C."/>
            <person name="Larson L."/>
            <person name="Lui A."/>
            <person name="MacDonald P.J.P."/>
            <person name="Montmayeur A."/>
            <person name="Murphy C."/>
            <person name="Neiman D."/>
            <person name="Pearson M."/>
            <person name="Priest M."/>
            <person name="Roberts A."/>
            <person name="Saif S."/>
            <person name="Shea T."/>
            <person name="Shenoy N."/>
            <person name="Sisk P."/>
            <person name="Stolte C."/>
            <person name="Sykes S."/>
            <person name="Wortman J."/>
            <person name="Nusbaum C."/>
            <person name="Birren B."/>
        </authorList>
    </citation>
    <scope>NUCLEOTIDE SEQUENCE [LARGE SCALE GENOMIC DNA]</scope>
    <source>
        <strain evidence="7 8">WAL-18680</strain>
    </source>
</reference>
<dbReference type="AlphaFoldDB" id="G5IJW9"/>
<evidence type="ECO:0000259" key="5">
    <source>
        <dbReference type="PROSITE" id="PS50045"/>
    </source>
</evidence>
<organism evidence="7 8">
    <name type="scientific">Hungatella hathewayi WAL-18680</name>
    <dbReference type="NCBI Taxonomy" id="742737"/>
    <lineage>
        <taxon>Bacteria</taxon>
        <taxon>Bacillati</taxon>
        <taxon>Bacillota</taxon>
        <taxon>Clostridia</taxon>
        <taxon>Lachnospirales</taxon>
        <taxon>Lachnospiraceae</taxon>
        <taxon>Hungatella</taxon>
    </lineage>
</organism>
<dbReference type="PROSITE" id="PS50112">
    <property type="entry name" value="PAS"/>
    <property type="match status" value="1"/>
</dbReference>
<dbReference type="InterPro" id="IPR002078">
    <property type="entry name" value="Sigma_54_int"/>
</dbReference>
<dbReference type="GO" id="GO:0005524">
    <property type="term" value="F:ATP binding"/>
    <property type="evidence" value="ECO:0007669"/>
    <property type="project" value="UniProtKB-KW"/>
</dbReference>
<gene>
    <name evidence="7" type="ORF">HMPREF9473_03797</name>
</gene>
<dbReference type="InterPro" id="IPR027417">
    <property type="entry name" value="P-loop_NTPase"/>
</dbReference>
<dbReference type="Pfam" id="PF00158">
    <property type="entry name" value="Sigma54_activat"/>
    <property type="match status" value="1"/>
</dbReference>
<dbReference type="InterPro" id="IPR009057">
    <property type="entry name" value="Homeodomain-like_sf"/>
</dbReference>
<dbReference type="InterPro" id="IPR002197">
    <property type="entry name" value="HTH_Fis"/>
</dbReference>
<evidence type="ECO:0000259" key="6">
    <source>
        <dbReference type="PROSITE" id="PS50112"/>
    </source>
</evidence>
<dbReference type="Gene3D" id="1.10.8.60">
    <property type="match status" value="1"/>
</dbReference>
<dbReference type="PANTHER" id="PTHR32071">
    <property type="entry name" value="TRANSCRIPTIONAL REGULATORY PROTEIN"/>
    <property type="match status" value="1"/>
</dbReference>
<dbReference type="Gene3D" id="3.30.450.20">
    <property type="entry name" value="PAS domain"/>
    <property type="match status" value="1"/>
</dbReference>
<dbReference type="Gene3D" id="3.40.50.2300">
    <property type="match status" value="1"/>
</dbReference>
<dbReference type="GO" id="GO:0043565">
    <property type="term" value="F:sequence-specific DNA binding"/>
    <property type="evidence" value="ECO:0007669"/>
    <property type="project" value="InterPro"/>
</dbReference>
<dbReference type="SUPFAM" id="SSF55785">
    <property type="entry name" value="PYP-like sensor domain (PAS domain)"/>
    <property type="match status" value="1"/>
</dbReference>
<dbReference type="Gene3D" id="3.40.50.300">
    <property type="entry name" value="P-loop containing nucleotide triphosphate hydrolases"/>
    <property type="match status" value="1"/>
</dbReference>
<keyword evidence="8" id="KW-1185">Reference proteome</keyword>
<name>G5IJW9_9FIRM</name>
<dbReference type="InterPro" id="IPR013767">
    <property type="entry name" value="PAS_fold"/>
</dbReference>
<evidence type="ECO:0000256" key="2">
    <source>
        <dbReference type="ARBA" id="ARBA00022840"/>
    </source>
</evidence>
<dbReference type="PROSITE" id="PS50045">
    <property type="entry name" value="SIGMA54_INTERACT_4"/>
    <property type="match status" value="1"/>
</dbReference>
<evidence type="ECO:0000313" key="7">
    <source>
        <dbReference type="EMBL" id="EHI58339.1"/>
    </source>
</evidence>
<sequence>MGKIVLFLPNDRMIGQAMQVLQNQEYYIDVIKRVDTENIVAEARAQVRDGADVIIARGNQALLIKQNLTVPVVDIRATGQELGLLLAEARRISGKERPEIAVIASPNMLPDTTHLGEIYGVEIRIYIAQSNVDVRLLVQKIAESKPDVIIGGSNVVKAAGEFHIKTVYFSLTQDGLREAFRVAKMMKYARDIEKKSNAQMKALVDYSITGIMRTDREGRVIQTNEQMRNILRKKDGEITGKNVFRLFPGLEVGEIKRVLEEGGPAHNTYMVIHDQAVNLIATPIVVEEEKEGLILLCYPVKKLQKSQAGVQQDAARGYHSFEDILHLSPAMGRCVHLARAYLQSSSPILILGEAGTEKRELAEVIYHCSEYQYGPFLSVNCGAYDEERQAEILFGGHGDGSGDENDHDAGAVSQAQKGVLLLEHIEFLTERNQAELVELLRQGELGNGQERTFRVLATGTDGAELMDLVEAGTFSEECYYLLAGLTLKIPPLRERPEDMECALDRYFEAYKKKYARYFSLTKGARKYILEQPWYGNLIQLERFCEQMILTSDVRVINEEAVRAVLKEPVRRERGGQTAGENRQEEEKDRILALLERYHGNRQQIADELGISKVTLWRKMKKYEIQ</sequence>
<accession>G5IJW9</accession>
<dbReference type="Gene3D" id="1.10.10.60">
    <property type="entry name" value="Homeodomain-like"/>
    <property type="match status" value="1"/>
</dbReference>
<dbReference type="GO" id="GO:0000156">
    <property type="term" value="F:phosphorelay response regulator activity"/>
    <property type="evidence" value="ECO:0007669"/>
    <property type="project" value="InterPro"/>
</dbReference>
<protein>
    <recommendedName>
        <fullName evidence="9">Sigma-54 factor interaction domain-containing protein</fullName>
    </recommendedName>
</protein>
<dbReference type="Pfam" id="PF00989">
    <property type="entry name" value="PAS"/>
    <property type="match status" value="1"/>
</dbReference>
<evidence type="ECO:0000256" key="4">
    <source>
        <dbReference type="ARBA" id="ARBA00023163"/>
    </source>
</evidence>
<evidence type="ECO:0000256" key="3">
    <source>
        <dbReference type="ARBA" id="ARBA00023015"/>
    </source>
</evidence>
<dbReference type="SUPFAM" id="SSF52540">
    <property type="entry name" value="P-loop containing nucleoside triphosphate hydrolases"/>
    <property type="match status" value="1"/>
</dbReference>
<dbReference type="PATRIC" id="fig|742737.3.peg.3777"/>
<dbReference type="SUPFAM" id="SSF46689">
    <property type="entry name" value="Homeodomain-like"/>
    <property type="match status" value="1"/>
</dbReference>